<evidence type="ECO:0000313" key="2">
    <source>
        <dbReference type="EMBL" id="AIS01067.1"/>
    </source>
</evidence>
<protein>
    <submittedName>
        <fullName evidence="2">Uncharacterized protein</fullName>
    </submittedName>
</protein>
<feature type="compositionally biased region" description="Pro residues" evidence="1">
    <location>
        <begin position="209"/>
        <end position="222"/>
    </location>
</feature>
<gene>
    <name evidence="2" type="ORF">SGLAU_25645</name>
</gene>
<reference evidence="3" key="1">
    <citation type="journal article" date="2015" name="J. Biotechnol.">
        <title>Complete genome sequence of the actinobacterium Streptomyces glaucescens GLA.O (DSM 40922) consisting of a linear chromosome and one linear plasmid.</title>
        <authorList>
            <person name="Ortseifen V."/>
            <person name="Winkler A."/>
            <person name="Albersmeier A."/>
            <person name="Wendler S."/>
            <person name="Puhler A."/>
            <person name="Kalinowski J."/>
            <person name="Ruckert C."/>
        </authorList>
    </citation>
    <scope>NUCLEOTIDE SEQUENCE [LARGE SCALE GENOMIC DNA]</scope>
    <source>
        <strain evidence="3">DSM 40922 / GLA O</strain>
    </source>
</reference>
<dbReference type="KEGG" id="sgu:SGLAU_25645"/>
<feature type="compositionally biased region" description="Pro residues" evidence="1">
    <location>
        <begin position="166"/>
        <end position="179"/>
    </location>
</feature>
<name>A0A089XGL2_STRGA</name>
<evidence type="ECO:0000313" key="3">
    <source>
        <dbReference type="Proteomes" id="UP000029482"/>
    </source>
</evidence>
<organism evidence="2 3">
    <name type="scientific">Streptomyces glaucescens</name>
    <dbReference type="NCBI Taxonomy" id="1907"/>
    <lineage>
        <taxon>Bacteria</taxon>
        <taxon>Bacillati</taxon>
        <taxon>Actinomycetota</taxon>
        <taxon>Actinomycetes</taxon>
        <taxon>Kitasatosporales</taxon>
        <taxon>Streptomycetaceae</taxon>
        <taxon>Streptomyces</taxon>
    </lineage>
</organism>
<dbReference type="EMBL" id="CP009438">
    <property type="protein sequence ID" value="AIS01067.1"/>
    <property type="molecule type" value="Genomic_DNA"/>
</dbReference>
<dbReference type="Proteomes" id="UP000029482">
    <property type="component" value="Chromosome"/>
</dbReference>
<keyword evidence="3" id="KW-1185">Reference proteome</keyword>
<accession>A0A089XGL2</accession>
<dbReference type="HOGENOM" id="CLU_885424_0_0_11"/>
<evidence type="ECO:0000256" key="1">
    <source>
        <dbReference type="SAM" id="MobiDB-lite"/>
    </source>
</evidence>
<feature type="region of interest" description="Disordered" evidence="1">
    <location>
        <begin position="140"/>
        <end position="314"/>
    </location>
</feature>
<feature type="compositionally biased region" description="Basic and acidic residues" evidence="1">
    <location>
        <begin position="271"/>
        <end position="282"/>
    </location>
</feature>
<proteinExistence type="predicted"/>
<dbReference type="AlphaFoldDB" id="A0A089XGL2"/>
<sequence>MRPGPSGTFQILPRTRPTRLTLLPHGYSCQTATVPPRELLGTRVPRAAATCARVVKVSGLMGRNAVFVRWRIRRFGGISCDSGGLRCGAGCRGAAAPSTVRAAITPGRACHNGPGRGPRAVGAAALSPAAVADAEPVVEEPLREAGRRTPPCASRAGSRGVRTGGPPGPPPPHRGPAPPAHRDRGGPAAGSVPWSPGQGARAGEDVAAPSPPAPPVRPPPREPVVARPPARRSGPRAPGPPMGGNAGTREGDEADSGENPRDGAQPEDAEETGRRAGRHPERSAPAMSTAGTGSRHRGCSVGRPVAVRVRARPA</sequence>